<dbReference type="GO" id="GO:0006281">
    <property type="term" value="P:DNA repair"/>
    <property type="evidence" value="ECO:0007669"/>
    <property type="project" value="TreeGrafter"/>
</dbReference>
<feature type="compositionally biased region" description="Pro residues" evidence="1">
    <location>
        <begin position="187"/>
        <end position="202"/>
    </location>
</feature>
<protein>
    <recommendedName>
        <fullName evidence="4">Replication factor C subunit 3</fullName>
    </recommendedName>
</protein>
<name>A0AAV7F171_ARIFI</name>
<dbReference type="GO" id="GO:0003689">
    <property type="term" value="F:DNA clamp loader activity"/>
    <property type="evidence" value="ECO:0007669"/>
    <property type="project" value="TreeGrafter"/>
</dbReference>
<sequence>MARPNLQIRSLSPNIPKPTKEPSPTQLRPRPPRSSRSSRSNYSTSSSFSRKLLLIKAKIGRINAGSAHQEHSNLTEVSLEEHNRIQAAAESEIRRHWGTSPYYKGLTDSALYLNRVRNGAGLSSPGRESRATTARSTSSSSISSVFSKIHEWGATCFKGKPGSALPSKLESSSSYAASRVAITSSAPAPPTVAPTMAPPPPRNINSRVSVSAIQDVIEIESMRGQFVRPVERPIIEGKPLRERVVVFPVVKMEATEREQRKEEMKENEFVWADRYRPNTLNDFICNRDRATYLRNIVAQAKCSHLIFEGPPGVGKRTMIWALLKEIYGAESLRTKEVWKEFQLKGEAMANIKVRMKVSALHVEINLSELRGYERQVIVDLVKQNADNSTDDQCDPSSNCRIIVLHDSDKLSTDAQHYIRWVMERYQSCNKIIFCCSDVTKLHPVRSLCEYIQLLPPSNNEIVEVLEFIAKQEGIELPHHLAEKIADNSKQNLRQAIRSFEASWQMNLDFVQTGRILTGWEDDIANIAKNIIDEQSPKQLYIIRGKLQKLIEHSVSPEFIFSTLVEELKKHLDEKFKPRIDALYMEYNRDGGFPLDGESSVVLIRRPEEAPAARRNSDPVKKNIYHFMKIEEFTAKFMSFYKSCVKKNSEGDGGEPFLFRRPVRIAGELRGGDAVPPQKDFLRLRHRPRHREFGPGAVHGRTLHGRPLHDLEDDVAGGGGGGGWGGGGRGGFRPPVAIRRRGGVLGRFGGGVELEAADGAGGVVVEPEVDAILVEDVVAAGDEAEDVAVGELPEADGALPPVPRSLGVVLGVREGGEGGDESRVETAPGRAGGIPGSGSGPAVLVSGAPPRGEHPAEELDDVVAEVNPEEADEEGDDDDEGWEKRSRVTNTVLRHPHGHGGGRSEKKRGREGSGRCGGGDGFNGQTRDLDRACSLYASDHFQ</sequence>
<gene>
    <name evidence="2" type="ORF">H6P81_007365</name>
</gene>
<feature type="compositionally biased region" description="Basic and acidic residues" evidence="1">
    <location>
        <begin position="901"/>
        <end position="912"/>
    </location>
</feature>
<dbReference type="GO" id="GO:0005663">
    <property type="term" value="C:DNA replication factor C complex"/>
    <property type="evidence" value="ECO:0007669"/>
    <property type="project" value="TreeGrafter"/>
</dbReference>
<dbReference type="PANTHER" id="PTHR11669">
    <property type="entry name" value="REPLICATION FACTOR C / DNA POLYMERASE III GAMMA-TAU SUBUNIT"/>
    <property type="match status" value="1"/>
</dbReference>
<dbReference type="GO" id="GO:0006261">
    <property type="term" value="P:DNA-templated DNA replication"/>
    <property type="evidence" value="ECO:0007669"/>
    <property type="project" value="TreeGrafter"/>
</dbReference>
<evidence type="ECO:0008006" key="4">
    <source>
        <dbReference type="Google" id="ProtNLM"/>
    </source>
</evidence>
<dbReference type="EMBL" id="JAINDJ010000003">
    <property type="protein sequence ID" value="KAG9454461.1"/>
    <property type="molecule type" value="Genomic_DNA"/>
</dbReference>
<accession>A0AAV7F171</accession>
<keyword evidence="3" id="KW-1185">Reference proteome</keyword>
<dbReference type="InterPro" id="IPR050238">
    <property type="entry name" value="DNA_Rep/Repair_Clamp_Loader"/>
</dbReference>
<feature type="region of interest" description="Disordered" evidence="1">
    <location>
        <begin position="812"/>
        <end position="927"/>
    </location>
</feature>
<dbReference type="GO" id="GO:0003677">
    <property type="term" value="F:DNA binding"/>
    <property type="evidence" value="ECO:0007669"/>
    <property type="project" value="InterPro"/>
</dbReference>
<dbReference type="Gene3D" id="3.40.50.300">
    <property type="entry name" value="P-loop containing nucleotide triphosphate hydrolases"/>
    <property type="match status" value="1"/>
</dbReference>
<dbReference type="SUPFAM" id="SSF52540">
    <property type="entry name" value="P-loop containing nucleoside triphosphate hydrolases"/>
    <property type="match status" value="1"/>
</dbReference>
<dbReference type="SUPFAM" id="SSF48019">
    <property type="entry name" value="post-AAA+ oligomerization domain-like"/>
    <property type="match status" value="1"/>
</dbReference>
<dbReference type="FunFam" id="1.10.8.60:FF:000030">
    <property type="entry name" value="replication factor C subunit 3"/>
    <property type="match status" value="1"/>
</dbReference>
<dbReference type="Gene3D" id="1.10.8.60">
    <property type="match status" value="1"/>
</dbReference>
<organism evidence="2 3">
    <name type="scientific">Aristolochia fimbriata</name>
    <name type="common">White veined hardy Dutchman's pipe vine</name>
    <dbReference type="NCBI Taxonomy" id="158543"/>
    <lineage>
        <taxon>Eukaryota</taxon>
        <taxon>Viridiplantae</taxon>
        <taxon>Streptophyta</taxon>
        <taxon>Embryophyta</taxon>
        <taxon>Tracheophyta</taxon>
        <taxon>Spermatophyta</taxon>
        <taxon>Magnoliopsida</taxon>
        <taxon>Magnoliidae</taxon>
        <taxon>Piperales</taxon>
        <taxon>Aristolochiaceae</taxon>
        <taxon>Aristolochia</taxon>
    </lineage>
</organism>
<proteinExistence type="predicted"/>
<evidence type="ECO:0000313" key="2">
    <source>
        <dbReference type="EMBL" id="KAG9454461.1"/>
    </source>
</evidence>
<dbReference type="PANTHER" id="PTHR11669:SF52">
    <property type="entry name" value="OS10G0574500 PROTEIN"/>
    <property type="match status" value="1"/>
</dbReference>
<dbReference type="GO" id="GO:0005634">
    <property type="term" value="C:nucleus"/>
    <property type="evidence" value="ECO:0007669"/>
    <property type="project" value="TreeGrafter"/>
</dbReference>
<feature type="compositionally biased region" description="Low complexity" evidence="1">
    <location>
        <begin position="22"/>
        <end position="45"/>
    </location>
</feature>
<dbReference type="Pfam" id="PF21960">
    <property type="entry name" value="RCF1-5-like_lid"/>
    <property type="match status" value="1"/>
</dbReference>
<evidence type="ECO:0000313" key="3">
    <source>
        <dbReference type="Proteomes" id="UP000825729"/>
    </source>
</evidence>
<dbReference type="InterPro" id="IPR008921">
    <property type="entry name" value="DNA_pol3_clamp-load_cplx_C"/>
</dbReference>
<evidence type="ECO:0000256" key="1">
    <source>
        <dbReference type="SAM" id="MobiDB-lite"/>
    </source>
</evidence>
<dbReference type="AlphaFoldDB" id="A0AAV7F171"/>
<comment type="caution">
    <text evidence="2">The sequence shown here is derived from an EMBL/GenBank/DDBJ whole genome shotgun (WGS) entry which is preliminary data.</text>
</comment>
<feature type="region of interest" description="Disordered" evidence="1">
    <location>
        <begin position="1"/>
        <end position="45"/>
    </location>
</feature>
<feature type="region of interest" description="Disordered" evidence="1">
    <location>
        <begin position="185"/>
        <end position="204"/>
    </location>
</feature>
<feature type="compositionally biased region" description="Acidic residues" evidence="1">
    <location>
        <begin position="857"/>
        <end position="880"/>
    </location>
</feature>
<reference evidence="2 3" key="1">
    <citation type="submission" date="2021-07" db="EMBL/GenBank/DDBJ databases">
        <title>The Aristolochia fimbriata genome: insights into angiosperm evolution, floral development and chemical biosynthesis.</title>
        <authorList>
            <person name="Jiao Y."/>
        </authorList>
    </citation>
    <scope>NUCLEOTIDE SEQUENCE [LARGE SCALE GENOMIC DNA]</scope>
    <source>
        <strain evidence="2">IBCAS-2021</strain>
        <tissue evidence="2">Leaf</tissue>
    </source>
</reference>
<dbReference type="Gene3D" id="1.20.272.10">
    <property type="match status" value="1"/>
</dbReference>
<feature type="compositionally biased region" description="Gly residues" evidence="1">
    <location>
        <begin position="829"/>
        <end position="838"/>
    </location>
</feature>
<dbReference type="Proteomes" id="UP000825729">
    <property type="component" value="Unassembled WGS sequence"/>
</dbReference>
<feature type="compositionally biased region" description="Basic and acidic residues" evidence="1">
    <location>
        <begin position="813"/>
        <end position="823"/>
    </location>
</feature>
<dbReference type="InterPro" id="IPR027417">
    <property type="entry name" value="P-loop_NTPase"/>
</dbReference>